<feature type="transmembrane region" description="Helical" evidence="1">
    <location>
        <begin position="60"/>
        <end position="77"/>
    </location>
</feature>
<reference evidence="3" key="1">
    <citation type="submission" date="2020-05" db="EMBL/GenBank/DDBJ databases">
        <authorList>
            <person name="Chiriac C."/>
            <person name="Salcher M."/>
            <person name="Ghai R."/>
            <person name="Kavagutti S V."/>
        </authorList>
    </citation>
    <scope>NUCLEOTIDE SEQUENCE</scope>
</reference>
<evidence type="ECO:0000313" key="2">
    <source>
        <dbReference type="EMBL" id="CAB4740234.1"/>
    </source>
</evidence>
<keyword evidence="1" id="KW-1133">Transmembrane helix</keyword>
<dbReference type="EMBL" id="CAEZZC010000001">
    <property type="protein sequence ID" value="CAB4740234.1"/>
    <property type="molecule type" value="Genomic_DNA"/>
</dbReference>
<proteinExistence type="predicted"/>
<dbReference type="AlphaFoldDB" id="A0A6J7CBY8"/>
<gene>
    <name evidence="2" type="ORF">UFOPK2822_00128</name>
    <name evidence="3" type="ORF">UFOPK3346_00045</name>
    <name evidence="4" type="ORF">UFOPK3670_00559</name>
    <name evidence="5" type="ORF">UFOPK4308_00545</name>
</gene>
<sequence>MTNLRFGGYLLVAIGLINLRYQTGHHNALLHSMAIVVPGLLLLAGTYISATQRILMRKNSQLLVALCAALLLVYAFTN</sequence>
<organism evidence="3">
    <name type="scientific">freshwater metagenome</name>
    <dbReference type="NCBI Taxonomy" id="449393"/>
    <lineage>
        <taxon>unclassified sequences</taxon>
        <taxon>metagenomes</taxon>
        <taxon>ecological metagenomes</taxon>
    </lineage>
</organism>
<protein>
    <submittedName>
        <fullName evidence="3">Unannotated protein</fullName>
    </submittedName>
</protein>
<keyword evidence="1" id="KW-0472">Membrane</keyword>
<evidence type="ECO:0000313" key="5">
    <source>
        <dbReference type="EMBL" id="CAB5056093.1"/>
    </source>
</evidence>
<dbReference type="EMBL" id="CAFBQL010000003">
    <property type="protein sequence ID" value="CAB5056093.1"/>
    <property type="molecule type" value="Genomic_DNA"/>
</dbReference>
<feature type="transmembrane region" description="Helical" evidence="1">
    <location>
        <begin position="28"/>
        <end position="48"/>
    </location>
</feature>
<dbReference type="EMBL" id="CAFBMV010000003">
    <property type="protein sequence ID" value="CAB4919303.1"/>
    <property type="molecule type" value="Genomic_DNA"/>
</dbReference>
<accession>A0A6J7CBY8</accession>
<keyword evidence="1" id="KW-0812">Transmembrane</keyword>
<name>A0A6J7CBY8_9ZZZZ</name>
<evidence type="ECO:0000313" key="4">
    <source>
        <dbReference type="EMBL" id="CAB4919303.1"/>
    </source>
</evidence>
<evidence type="ECO:0000313" key="3">
    <source>
        <dbReference type="EMBL" id="CAB4855250.1"/>
    </source>
</evidence>
<evidence type="ECO:0000256" key="1">
    <source>
        <dbReference type="SAM" id="Phobius"/>
    </source>
</evidence>
<dbReference type="EMBL" id="CAFBLE010000001">
    <property type="protein sequence ID" value="CAB4855250.1"/>
    <property type="molecule type" value="Genomic_DNA"/>
</dbReference>